<dbReference type="InterPro" id="IPR050109">
    <property type="entry name" value="HTH-type_TetR-like_transc_reg"/>
</dbReference>
<evidence type="ECO:0000313" key="5">
    <source>
        <dbReference type="EMBL" id="CAB3797393.1"/>
    </source>
</evidence>
<dbReference type="GO" id="GO:0000976">
    <property type="term" value="F:transcription cis-regulatory region binding"/>
    <property type="evidence" value="ECO:0007669"/>
    <property type="project" value="TreeGrafter"/>
</dbReference>
<dbReference type="GO" id="GO:0003700">
    <property type="term" value="F:DNA-binding transcription factor activity"/>
    <property type="evidence" value="ECO:0007669"/>
    <property type="project" value="TreeGrafter"/>
</dbReference>
<proteinExistence type="predicted"/>
<keyword evidence="6" id="KW-1185">Reference proteome</keyword>
<dbReference type="GO" id="GO:0045892">
    <property type="term" value="P:negative regulation of DNA-templated transcription"/>
    <property type="evidence" value="ECO:0007669"/>
    <property type="project" value="InterPro"/>
</dbReference>
<dbReference type="InterPro" id="IPR001647">
    <property type="entry name" value="HTH_TetR"/>
</dbReference>
<dbReference type="Pfam" id="PF08362">
    <property type="entry name" value="TetR_C_3"/>
    <property type="match status" value="1"/>
</dbReference>
<evidence type="ECO:0000259" key="4">
    <source>
        <dbReference type="PROSITE" id="PS50977"/>
    </source>
</evidence>
<evidence type="ECO:0000256" key="3">
    <source>
        <dbReference type="SAM" id="MobiDB-lite"/>
    </source>
</evidence>
<organism evidence="5 6">
    <name type="scientific">Paraburkholderia caffeinitolerans</name>
    <dbReference type="NCBI Taxonomy" id="1723730"/>
    <lineage>
        <taxon>Bacteria</taxon>
        <taxon>Pseudomonadati</taxon>
        <taxon>Pseudomonadota</taxon>
        <taxon>Betaproteobacteria</taxon>
        <taxon>Burkholderiales</taxon>
        <taxon>Burkholderiaceae</taxon>
        <taxon>Paraburkholderia</taxon>
    </lineage>
</organism>
<dbReference type="Pfam" id="PF00440">
    <property type="entry name" value="TetR_N"/>
    <property type="match status" value="1"/>
</dbReference>
<dbReference type="PROSITE" id="PS50977">
    <property type="entry name" value="HTH_TETR_2"/>
    <property type="match status" value="1"/>
</dbReference>
<dbReference type="PANTHER" id="PTHR30055">
    <property type="entry name" value="HTH-TYPE TRANSCRIPTIONAL REGULATOR RUTR"/>
    <property type="match status" value="1"/>
</dbReference>
<feature type="compositionally biased region" description="Low complexity" evidence="3">
    <location>
        <begin position="8"/>
        <end position="19"/>
    </location>
</feature>
<dbReference type="Proteomes" id="UP000494119">
    <property type="component" value="Unassembled WGS sequence"/>
</dbReference>
<sequence length="248" mass="26981">MKEPGSRAASPHAHPSPAAIGDRPAASPAESPLAGKPAPRRPGRPSGGGGGAEQRERLIAVALALFARQGIVDTSLGAIAREAGVTPAMVHYYFKTRDQLIDVIIDERFVPLRSSMGGWLEKNPGDPVAALTALTQRFVDVAQTHPWFAPLWVREVISEGGLLRQRMHERYGDEHQRAAHEAIERWQREGKLNAALEPSLLFQSLMGLTLLPLATAHVWRNDLVPRRVGAEEIARHAVALITQGIRPA</sequence>
<evidence type="ECO:0000313" key="6">
    <source>
        <dbReference type="Proteomes" id="UP000494119"/>
    </source>
</evidence>
<dbReference type="InterPro" id="IPR009057">
    <property type="entry name" value="Homeodomain-like_sf"/>
</dbReference>
<protein>
    <submittedName>
        <fullName evidence="5">HTH-type transcriptional regulator BetI</fullName>
    </submittedName>
</protein>
<dbReference type="AlphaFoldDB" id="A0A6J5GEW2"/>
<feature type="DNA-binding region" description="H-T-H motif" evidence="2">
    <location>
        <begin position="75"/>
        <end position="94"/>
    </location>
</feature>
<dbReference type="Gene3D" id="1.10.357.10">
    <property type="entry name" value="Tetracycline Repressor, domain 2"/>
    <property type="match status" value="1"/>
</dbReference>
<reference evidence="5 6" key="1">
    <citation type="submission" date="2020-04" db="EMBL/GenBank/DDBJ databases">
        <authorList>
            <person name="De Canck E."/>
        </authorList>
    </citation>
    <scope>NUCLEOTIDE SEQUENCE [LARGE SCALE GENOMIC DNA]</scope>
    <source>
        <strain evidence="5 6">LMG 28688</strain>
    </source>
</reference>
<dbReference type="EMBL" id="CADIKL010000025">
    <property type="protein sequence ID" value="CAB3797393.1"/>
    <property type="molecule type" value="Genomic_DNA"/>
</dbReference>
<keyword evidence="1 2" id="KW-0238">DNA-binding</keyword>
<evidence type="ECO:0000256" key="2">
    <source>
        <dbReference type="PROSITE-ProRule" id="PRU00335"/>
    </source>
</evidence>
<feature type="region of interest" description="Disordered" evidence="3">
    <location>
        <begin position="1"/>
        <end position="52"/>
    </location>
</feature>
<accession>A0A6J5GEW2</accession>
<dbReference type="InterPro" id="IPR013573">
    <property type="entry name" value="Tscrpt_reg_YcdC_C"/>
</dbReference>
<dbReference type="PRINTS" id="PR00455">
    <property type="entry name" value="HTHTETR"/>
</dbReference>
<dbReference type="RefSeq" id="WP_175196762.1">
    <property type="nucleotide sequence ID" value="NZ_CADIKL010000025.1"/>
</dbReference>
<dbReference type="InterPro" id="IPR036271">
    <property type="entry name" value="Tet_transcr_reg_TetR-rel_C_sf"/>
</dbReference>
<dbReference type="PANTHER" id="PTHR30055:SF235">
    <property type="entry name" value="TRANSCRIPTIONAL REGULATORY PROTEIN"/>
    <property type="match status" value="1"/>
</dbReference>
<name>A0A6J5GEW2_9BURK</name>
<evidence type="ECO:0000256" key="1">
    <source>
        <dbReference type="ARBA" id="ARBA00023125"/>
    </source>
</evidence>
<dbReference type="SUPFAM" id="SSF46689">
    <property type="entry name" value="Homeodomain-like"/>
    <property type="match status" value="1"/>
</dbReference>
<dbReference type="SUPFAM" id="SSF48498">
    <property type="entry name" value="Tetracyclin repressor-like, C-terminal domain"/>
    <property type="match status" value="1"/>
</dbReference>
<feature type="domain" description="HTH tetR-type" evidence="4">
    <location>
        <begin position="52"/>
        <end position="112"/>
    </location>
</feature>
<gene>
    <name evidence="5" type="primary">betI_2</name>
    <name evidence="5" type="ORF">LMG28688_04516</name>
</gene>